<organism evidence="3 4">
    <name type="scientific">Subsaximicrobium wynnwilliamsii</name>
    <dbReference type="NCBI Taxonomy" id="291179"/>
    <lineage>
        <taxon>Bacteria</taxon>
        <taxon>Pseudomonadati</taxon>
        <taxon>Bacteroidota</taxon>
        <taxon>Flavobacteriia</taxon>
        <taxon>Flavobacteriales</taxon>
        <taxon>Flavobacteriaceae</taxon>
        <taxon>Subsaximicrobium</taxon>
    </lineage>
</organism>
<reference evidence="3 4" key="1">
    <citation type="submission" date="2019-08" db="EMBL/GenBank/DDBJ databases">
        <title>Genomes of Subsaximicrobium wynnwilliamsii strains.</title>
        <authorList>
            <person name="Bowman J.P."/>
        </authorList>
    </citation>
    <scope>NUCLEOTIDE SEQUENCE [LARGE SCALE GENOMIC DNA]</scope>
    <source>
        <strain evidence="3 4">2-80-2</strain>
    </source>
</reference>
<dbReference type="RefSeq" id="WP_147085010.1">
    <property type="nucleotide sequence ID" value="NZ_VORM01000001.1"/>
</dbReference>
<dbReference type="EMBL" id="VORO01000002">
    <property type="protein sequence ID" value="TXD90909.1"/>
    <property type="molecule type" value="Genomic_DNA"/>
</dbReference>
<name>A0A5C6ZLJ6_9FLAO</name>
<dbReference type="OrthoDB" id="975117at2"/>
<sequence length="377" mass="40620">MKIRTYIKFLPFVISMIFLTTSCEDDASEFVASESTPIVLEELPISEIAIDGSNPSNPAVTFNWSNADYSQAVVENYALEFSSDQSFTNPVQVASSVGVSSASLTMSDLNGRVSAAGLPPLLMNPVYARVISSIGVQAELQSVSNIISFNATPYFNYDFSDFYLVGNGTLADWNNNNNNPPLFRDPNDSDFYTYTGFFTKGGGGFDDGRFKILETRGMWQPQWGNAASEGSDNVSGTGEVAGNPGTQSSDPGRFGVPSDGYFTFTIDFDELTYTIDSYDATGAVDFTDVTVQGSALSDDTAMQQTAFDPHLWYINNVALQSGDLQIVTNTGAAWGGSSAFSGVATEGGSSIPVLVQANYEIWFNDLTGDYIMIPLNL</sequence>
<comment type="caution">
    <text evidence="3">The sequence shown here is derived from an EMBL/GenBank/DDBJ whole genome shotgun (WGS) entry which is preliminary data.</text>
</comment>
<dbReference type="InterPro" id="IPR025970">
    <property type="entry name" value="SusE"/>
</dbReference>
<dbReference type="Proteomes" id="UP000321578">
    <property type="component" value="Unassembled WGS sequence"/>
</dbReference>
<feature type="region of interest" description="Disordered" evidence="1">
    <location>
        <begin position="224"/>
        <end position="254"/>
    </location>
</feature>
<keyword evidence="4" id="KW-1185">Reference proteome</keyword>
<evidence type="ECO:0000256" key="1">
    <source>
        <dbReference type="SAM" id="MobiDB-lite"/>
    </source>
</evidence>
<protein>
    <submittedName>
        <fullName evidence="3">SusF/SusE family outer membrane protein</fullName>
    </submittedName>
</protein>
<feature type="compositionally biased region" description="Polar residues" evidence="1">
    <location>
        <begin position="224"/>
        <end position="236"/>
    </location>
</feature>
<gene>
    <name evidence="3" type="ORF">ESY86_02835</name>
</gene>
<evidence type="ECO:0000259" key="2">
    <source>
        <dbReference type="Pfam" id="PF14292"/>
    </source>
</evidence>
<evidence type="ECO:0000313" key="3">
    <source>
        <dbReference type="EMBL" id="TXD90909.1"/>
    </source>
</evidence>
<accession>A0A5C6ZLJ6</accession>
<proteinExistence type="predicted"/>
<dbReference type="Gene3D" id="2.60.40.3620">
    <property type="match status" value="1"/>
</dbReference>
<dbReference type="PROSITE" id="PS51257">
    <property type="entry name" value="PROKAR_LIPOPROTEIN"/>
    <property type="match status" value="1"/>
</dbReference>
<feature type="domain" description="SusE outer membrane protein" evidence="2">
    <location>
        <begin position="26"/>
        <end position="130"/>
    </location>
</feature>
<dbReference type="Pfam" id="PF14292">
    <property type="entry name" value="SusE"/>
    <property type="match status" value="1"/>
</dbReference>
<dbReference type="AlphaFoldDB" id="A0A5C6ZLJ6"/>
<evidence type="ECO:0000313" key="4">
    <source>
        <dbReference type="Proteomes" id="UP000321578"/>
    </source>
</evidence>